<feature type="transmembrane region" description="Helical" evidence="1">
    <location>
        <begin position="44"/>
        <end position="62"/>
    </location>
</feature>
<keyword evidence="4" id="KW-1185">Reference proteome</keyword>
<name>A0A812QZK7_SYMPI</name>
<dbReference type="GO" id="GO:0000062">
    <property type="term" value="F:fatty-acyl-CoA binding"/>
    <property type="evidence" value="ECO:0007669"/>
    <property type="project" value="InterPro"/>
</dbReference>
<proteinExistence type="predicted"/>
<dbReference type="Pfam" id="PF00887">
    <property type="entry name" value="ACBP"/>
    <property type="match status" value="1"/>
</dbReference>
<evidence type="ECO:0000256" key="1">
    <source>
        <dbReference type="SAM" id="Phobius"/>
    </source>
</evidence>
<sequence>MALLPCWRLKVPGLALLFLACLGLLQQLSHLLLAVPPEVWASAALGFAGFLLVIANALQEALQRADPRHPQHDPKCLPFFRLPGKLLFEAAKQWQRSFQRLGLLAALQPNTEEEVQLLLAGLSPSLAALVTAKDLGEAVEALRRAEDKRFQRALASLRSPKLQLSFAEQMHLVGLAQQATRGDVPIAAEAEATEATPLEAAQRSSWQRCRGLKRQEAAQLLVSGVEGKPGSPFADLWHLVRQLRLLRRALECCLEQVKRRGERVMRV</sequence>
<dbReference type="AlphaFoldDB" id="A0A812QZK7"/>
<dbReference type="InterPro" id="IPR000582">
    <property type="entry name" value="Acyl-CoA-binding_protein"/>
</dbReference>
<organism evidence="3 4">
    <name type="scientific">Symbiodinium pilosum</name>
    <name type="common">Dinoflagellate</name>
    <dbReference type="NCBI Taxonomy" id="2952"/>
    <lineage>
        <taxon>Eukaryota</taxon>
        <taxon>Sar</taxon>
        <taxon>Alveolata</taxon>
        <taxon>Dinophyceae</taxon>
        <taxon>Suessiales</taxon>
        <taxon>Symbiodiniaceae</taxon>
        <taxon>Symbiodinium</taxon>
    </lineage>
</organism>
<protein>
    <recommendedName>
        <fullName evidence="2">ACB domain-containing protein</fullName>
    </recommendedName>
</protein>
<evidence type="ECO:0000313" key="4">
    <source>
        <dbReference type="Proteomes" id="UP000649617"/>
    </source>
</evidence>
<keyword evidence="1" id="KW-0812">Transmembrane</keyword>
<accession>A0A812QZK7</accession>
<dbReference type="InterPro" id="IPR014352">
    <property type="entry name" value="FERM/acyl-CoA-bd_prot_sf"/>
</dbReference>
<dbReference type="InterPro" id="IPR035984">
    <property type="entry name" value="Acyl-CoA-binding_sf"/>
</dbReference>
<dbReference type="EMBL" id="CAJNIZ010018624">
    <property type="protein sequence ID" value="CAE7413168.1"/>
    <property type="molecule type" value="Genomic_DNA"/>
</dbReference>
<dbReference type="Proteomes" id="UP000649617">
    <property type="component" value="Unassembled WGS sequence"/>
</dbReference>
<reference evidence="3" key="1">
    <citation type="submission" date="2021-02" db="EMBL/GenBank/DDBJ databases">
        <authorList>
            <person name="Dougan E. K."/>
            <person name="Rhodes N."/>
            <person name="Thang M."/>
            <person name="Chan C."/>
        </authorList>
    </citation>
    <scope>NUCLEOTIDE SEQUENCE</scope>
</reference>
<feature type="domain" description="ACB" evidence="2">
    <location>
        <begin position="147"/>
        <end position="220"/>
    </location>
</feature>
<keyword evidence="1" id="KW-0472">Membrane</keyword>
<dbReference type="SUPFAM" id="SSF47027">
    <property type="entry name" value="Acyl-CoA binding protein"/>
    <property type="match status" value="1"/>
</dbReference>
<evidence type="ECO:0000313" key="3">
    <source>
        <dbReference type="EMBL" id="CAE7413168.1"/>
    </source>
</evidence>
<evidence type="ECO:0000259" key="2">
    <source>
        <dbReference type="Pfam" id="PF00887"/>
    </source>
</evidence>
<comment type="caution">
    <text evidence="3">The sequence shown here is derived from an EMBL/GenBank/DDBJ whole genome shotgun (WGS) entry which is preliminary data.</text>
</comment>
<dbReference type="Gene3D" id="1.20.80.10">
    <property type="match status" value="1"/>
</dbReference>
<keyword evidence="1" id="KW-1133">Transmembrane helix</keyword>
<gene>
    <name evidence="3" type="ORF">SPIL2461_LOCUS10191</name>
</gene>